<keyword evidence="3" id="KW-1185">Reference proteome</keyword>
<sequence length="62" mass="7134">MAMTNQSSSFLLGTTTTVQAATRKIRLTHNAYIYNHRGHRVEKKSASQARYTYLLLSKEDSW</sequence>
<name>A0ABY0MCH9_9LACO</name>
<evidence type="ECO:0000313" key="3">
    <source>
        <dbReference type="Proteomes" id="UP000181860"/>
    </source>
</evidence>
<dbReference type="Pfam" id="PF03217">
    <property type="entry name" value="SlpA"/>
    <property type="match status" value="1"/>
</dbReference>
<gene>
    <name evidence="2" type="ORF">SAMN02983011_01541</name>
</gene>
<dbReference type="Proteomes" id="UP000181860">
    <property type="component" value="Unassembled WGS sequence"/>
</dbReference>
<protein>
    <recommendedName>
        <fullName evidence="1">S-layer protein C-terminal domain-containing protein</fullName>
    </recommendedName>
</protein>
<proteinExistence type="predicted"/>
<evidence type="ECO:0000313" key="2">
    <source>
        <dbReference type="EMBL" id="SDA59689.1"/>
    </source>
</evidence>
<feature type="domain" description="S-layer protein C-terminal" evidence="1">
    <location>
        <begin position="20"/>
        <end position="48"/>
    </location>
</feature>
<organism evidence="2 3">
    <name type="scientific">Lactobacillus kefiranofaciens</name>
    <dbReference type="NCBI Taxonomy" id="267818"/>
    <lineage>
        <taxon>Bacteria</taxon>
        <taxon>Bacillati</taxon>
        <taxon>Bacillota</taxon>
        <taxon>Bacilli</taxon>
        <taxon>Lactobacillales</taxon>
        <taxon>Lactobacillaceae</taxon>
        <taxon>Lactobacillus</taxon>
    </lineage>
</organism>
<dbReference type="EMBL" id="FMXC01000017">
    <property type="protein sequence ID" value="SDA59689.1"/>
    <property type="molecule type" value="Genomic_DNA"/>
</dbReference>
<reference evidence="2 3" key="1">
    <citation type="submission" date="2016-10" db="EMBL/GenBank/DDBJ databases">
        <authorList>
            <person name="Varghese N."/>
            <person name="Submissions S."/>
        </authorList>
    </citation>
    <scope>NUCLEOTIDE SEQUENCE [LARGE SCALE GENOMIC DNA]</scope>
    <source>
        <strain evidence="2 3">ATCC 43761</strain>
    </source>
</reference>
<comment type="caution">
    <text evidence="2">The sequence shown here is derived from an EMBL/GenBank/DDBJ whole genome shotgun (WGS) entry which is preliminary data.</text>
</comment>
<evidence type="ECO:0000259" key="1">
    <source>
        <dbReference type="Pfam" id="PF03217"/>
    </source>
</evidence>
<dbReference type="InterPro" id="IPR024968">
    <property type="entry name" value="SlpA_C_lactobacillus"/>
</dbReference>
<accession>A0ABY0MCH9</accession>